<dbReference type="InParanoid" id="A0A1M6MJ44"/>
<keyword evidence="2" id="KW-1185">Reference proteome</keyword>
<reference evidence="1 2" key="1">
    <citation type="submission" date="2016-11" db="EMBL/GenBank/DDBJ databases">
        <authorList>
            <person name="Jaros S."/>
            <person name="Januszkiewicz K."/>
            <person name="Wedrychowicz H."/>
        </authorList>
    </citation>
    <scope>NUCLEOTIDE SEQUENCE [LARGE SCALE GENOMIC DNA]</scope>
    <source>
        <strain evidence="1 2">DSM 18772</strain>
    </source>
</reference>
<dbReference type="InterPro" id="IPR007060">
    <property type="entry name" value="FtsL/DivIC"/>
</dbReference>
<sequence>MRARTEKMRKLNQFTFCLFIAAVCAGVIVSRLPHFKDLEKMEMELAEVKSHEADVLSRKDQHEREYRALEQDPHFLEIKARDRLDLYKPGEVIFRFQRD</sequence>
<protein>
    <submittedName>
        <fullName evidence="1">Septum formation initiator</fullName>
    </submittedName>
</protein>
<name>A0A1M6MJ44_9BACT</name>
<evidence type="ECO:0000313" key="1">
    <source>
        <dbReference type="EMBL" id="SHJ83303.1"/>
    </source>
</evidence>
<organism evidence="1 2">
    <name type="scientific">Rubritalea squalenifaciens DSM 18772</name>
    <dbReference type="NCBI Taxonomy" id="1123071"/>
    <lineage>
        <taxon>Bacteria</taxon>
        <taxon>Pseudomonadati</taxon>
        <taxon>Verrucomicrobiota</taxon>
        <taxon>Verrucomicrobiia</taxon>
        <taxon>Verrucomicrobiales</taxon>
        <taxon>Rubritaleaceae</taxon>
        <taxon>Rubritalea</taxon>
    </lineage>
</organism>
<accession>A0A1M6MJ44</accession>
<dbReference type="EMBL" id="FQYR01000004">
    <property type="protein sequence ID" value="SHJ83303.1"/>
    <property type="molecule type" value="Genomic_DNA"/>
</dbReference>
<proteinExistence type="predicted"/>
<dbReference type="Proteomes" id="UP000184510">
    <property type="component" value="Unassembled WGS sequence"/>
</dbReference>
<dbReference type="STRING" id="1123071.SAMN02745181_2747"/>
<gene>
    <name evidence="1" type="ORF">SAMN02745181_2747</name>
</gene>
<dbReference type="AlphaFoldDB" id="A0A1M6MJ44"/>
<evidence type="ECO:0000313" key="2">
    <source>
        <dbReference type="Proteomes" id="UP000184510"/>
    </source>
</evidence>
<dbReference type="Pfam" id="PF04977">
    <property type="entry name" value="DivIC"/>
    <property type="match status" value="1"/>
</dbReference>